<dbReference type="InterPro" id="IPR005804">
    <property type="entry name" value="FA_desaturase_dom"/>
</dbReference>
<dbReference type="RefSeq" id="WP_284326951.1">
    <property type="nucleotide sequence ID" value="NZ_BSPP01000021.1"/>
</dbReference>
<keyword evidence="5 12" id="KW-0812">Transmembrane</keyword>
<keyword evidence="4" id="KW-0997">Cell inner membrane</keyword>
<keyword evidence="3" id="KW-1003">Cell membrane</keyword>
<evidence type="ECO:0000256" key="4">
    <source>
        <dbReference type="ARBA" id="ARBA00022519"/>
    </source>
</evidence>
<evidence type="ECO:0000256" key="12">
    <source>
        <dbReference type="SAM" id="Phobius"/>
    </source>
</evidence>
<evidence type="ECO:0000256" key="7">
    <source>
        <dbReference type="ARBA" id="ARBA00022989"/>
    </source>
</evidence>
<dbReference type="GO" id="GO:0004497">
    <property type="term" value="F:monooxygenase activity"/>
    <property type="evidence" value="ECO:0007669"/>
    <property type="project" value="UniProtKB-KW"/>
</dbReference>
<accession>A0AA37U5S4</accession>
<protein>
    <submittedName>
        <fullName evidence="14">Alkane 1-monooxygenase</fullName>
    </submittedName>
</protein>
<evidence type="ECO:0000256" key="1">
    <source>
        <dbReference type="ARBA" id="ARBA00004429"/>
    </source>
</evidence>
<comment type="caution">
    <text evidence="14">The sequence shown here is derived from an EMBL/GenBank/DDBJ whole genome shotgun (WGS) entry which is preliminary data.</text>
</comment>
<keyword evidence="11 12" id="KW-0472">Membrane</keyword>
<keyword evidence="6" id="KW-0479">Metal-binding</keyword>
<organism evidence="14 15">
    <name type="scientific">Cypionkella aquatica</name>
    <dbReference type="NCBI Taxonomy" id="1756042"/>
    <lineage>
        <taxon>Bacteria</taxon>
        <taxon>Pseudomonadati</taxon>
        <taxon>Pseudomonadota</taxon>
        <taxon>Alphaproteobacteria</taxon>
        <taxon>Rhodobacterales</taxon>
        <taxon>Paracoccaceae</taxon>
        <taxon>Cypionkella</taxon>
    </lineage>
</organism>
<dbReference type="PANTHER" id="PTHR38674:SF1">
    <property type="entry name" value="ALKANE 1-MONOOXYGENASE 1"/>
    <property type="match status" value="1"/>
</dbReference>
<evidence type="ECO:0000256" key="6">
    <source>
        <dbReference type="ARBA" id="ARBA00022723"/>
    </source>
</evidence>
<dbReference type="PANTHER" id="PTHR38674">
    <property type="entry name" value="ALKANE 1-MONOOXYGENASE 1"/>
    <property type="match status" value="1"/>
</dbReference>
<proteinExistence type="inferred from homology"/>
<dbReference type="InterPro" id="IPR033885">
    <property type="entry name" value="AlkB/XylM"/>
</dbReference>
<evidence type="ECO:0000256" key="3">
    <source>
        <dbReference type="ARBA" id="ARBA00022475"/>
    </source>
</evidence>
<feature type="transmembrane region" description="Helical" evidence="12">
    <location>
        <begin position="62"/>
        <end position="83"/>
    </location>
</feature>
<dbReference type="GO" id="GO:0046872">
    <property type="term" value="F:metal ion binding"/>
    <property type="evidence" value="ECO:0007669"/>
    <property type="project" value="UniProtKB-KW"/>
</dbReference>
<reference evidence="14 15" key="1">
    <citation type="journal article" date="2014" name="Int. J. Syst. Evol. Microbiol.">
        <title>Complete genome sequence of Corynebacterium casei LMG S-19264T (=DSM 44701T), isolated from a smear-ripened cheese.</title>
        <authorList>
            <consortium name="US DOE Joint Genome Institute (JGI-PGF)"/>
            <person name="Walter F."/>
            <person name="Albersmeier A."/>
            <person name="Kalinowski J."/>
            <person name="Ruckert C."/>
        </authorList>
    </citation>
    <scope>NUCLEOTIDE SEQUENCE [LARGE SCALE GENOMIC DNA]</scope>
    <source>
        <strain evidence="14 15">NBRC 111766</strain>
    </source>
</reference>
<comment type="similarity">
    <text evidence="2">Belongs to the fatty acid desaturase type 1 family. AlkB subfamily.</text>
</comment>
<dbReference type="Pfam" id="PF00487">
    <property type="entry name" value="FA_desaturase"/>
    <property type="match status" value="1"/>
</dbReference>
<keyword evidence="9" id="KW-0408">Iron</keyword>
<dbReference type="EMBL" id="BSPP01000021">
    <property type="protein sequence ID" value="GLS88876.1"/>
    <property type="molecule type" value="Genomic_DNA"/>
</dbReference>
<name>A0AA37U5S4_9RHOB</name>
<evidence type="ECO:0000256" key="2">
    <source>
        <dbReference type="ARBA" id="ARBA00010823"/>
    </source>
</evidence>
<evidence type="ECO:0000259" key="13">
    <source>
        <dbReference type="Pfam" id="PF00487"/>
    </source>
</evidence>
<keyword evidence="7 12" id="KW-1133">Transmembrane helix</keyword>
<sequence>MALFALAALLPLALFGAGVVWGGWWSVAGLLYMTALAAGLDQITGLFLGDAPEGAEFPAADALLVALALGALGLMPLAVWAVAGDSGLSVSARAAVFAGSGLWLGQVANPAAHELIHRNGRGLFRLGGLVYCWLLFGHHTSAHRLVHHQHAASVDDPNTARAGEGYYAFLIRAWRGSFKRGWAAEDALRRRGKTGVHPYAVYIGMAALCLCLGYAIAGIGGSLAWAALAAHAQSQLMLSDYVQHYGLQREMRADGRLEPVSARHSWNAGHWFSAAFMLNAPRHSDHHAHPARPYPALRLPDQDAAPRLPWPLPLACLIALVPPLWKRAIRPHLNQWRARAAGA</sequence>
<evidence type="ECO:0000256" key="10">
    <source>
        <dbReference type="ARBA" id="ARBA00023033"/>
    </source>
</evidence>
<dbReference type="GO" id="GO:0006629">
    <property type="term" value="P:lipid metabolic process"/>
    <property type="evidence" value="ECO:0007669"/>
    <property type="project" value="InterPro"/>
</dbReference>
<evidence type="ECO:0000313" key="14">
    <source>
        <dbReference type="EMBL" id="GLS88876.1"/>
    </source>
</evidence>
<dbReference type="CDD" id="cd03512">
    <property type="entry name" value="Alkane-hydroxylase"/>
    <property type="match status" value="1"/>
</dbReference>
<comment type="subcellular location">
    <subcellularLocation>
        <location evidence="1">Cell inner membrane</location>
        <topology evidence="1">Multi-pass membrane protein</topology>
    </subcellularLocation>
</comment>
<evidence type="ECO:0000256" key="8">
    <source>
        <dbReference type="ARBA" id="ARBA00023002"/>
    </source>
</evidence>
<dbReference type="GO" id="GO:0005886">
    <property type="term" value="C:plasma membrane"/>
    <property type="evidence" value="ECO:0007669"/>
    <property type="project" value="UniProtKB-SubCell"/>
</dbReference>
<dbReference type="AlphaFoldDB" id="A0AA37U5S4"/>
<keyword evidence="15" id="KW-1185">Reference proteome</keyword>
<evidence type="ECO:0000313" key="15">
    <source>
        <dbReference type="Proteomes" id="UP001157355"/>
    </source>
</evidence>
<evidence type="ECO:0000256" key="5">
    <source>
        <dbReference type="ARBA" id="ARBA00022692"/>
    </source>
</evidence>
<dbReference type="Proteomes" id="UP001157355">
    <property type="component" value="Unassembled WGS sequence"/>
</dbReference>
<evidence type="ECO:0000256" key="9">
    <source>
        <dbReference type="ARBA" id="ARBA00023004"/>
    </source>
</evidence>
<feature type="transmembrane region" description="Helical" evidence="12">
    <location>
        <begin position="199"/>
        <end position="228"/>
    </location>
</feature>
<keyword evidence="10" id="KW-0503">Monooxygenase</keyword>
<evidence type="ECO:0000256" key="11">
    <source>
        <dbReference type="ARBA" id="ARBA00023136"/>
    </source>
</evidence>
<feature type="domain" description="Fatty acid desaturase" evidence="13">
    <location>
        <begin position="96"/>
        <end position="299"/>
    </location>
</feature>
<keyword evidence="8" id="KW-0560">Oxidoreductase</keyword>
<gene>
    <name evidence="14" type="ORF">GCM10010873_38500</name>
</gene>